<organism evidence="1">
    <name type="scientific">Amycolatopsis sp. SANK 60206</name>
    <dbReference type="NCBI Taxonomy" id="1642649"/>
    <lineage>
        <taxon>Bacteria</taxon>
        <taxon>Bacillati</taxon>
        <taxon>Actinomycetota</taxon>
        <taxon>Actinomycetes</taxon>
        <taxon>Pseudonocardiales</taxon>
        <taxon>Pseudonocardiaceae</taxon>
        <taxon>Amycolatopsis</taxon>
    </lineage>
</organism>
<keyword evidence="1" id="KW-0808">Transferase</keyword>
<name>A0A0E3USC4_9PSEU</name>
<dbReference type="AlphaFoldDB" id="A0A0E3USC4"/>
<protein>
    <submittedName>
        <fullName evidence="1">Putative glycosyltransferase</fullName>
    </submittedName>
</protein>
<proteinExistence type="predicted"/>
<dbReference type="SUPFAM" id="SSF53756">
    <property type="entry name" value="UDP-Glycosyltransferase/glycogen phosphorylase"/>
    <property type="match status" value="1"/>
</dbReference>
<evidence type="ECO:0000313" key="1">
    <source>
        <dbReference type="EMBL" id="AKC92636.1"/>
    </source>
</evidence>
<reference evidence="1" key="1">
    <citation type="journal article" date="2015" name="J. Biol. Chem.">
        <title>The biosynthesis of capuramycin-type antibiotics: identification of the A-102395 biosynthetic gene cluster, mechanism of self-resistance, and formation of uridine-5'-carboxamide.</title>
        <authorList>
            <person name="Cai W."/>
            <person name="Goswami A."/>
            <person name="Yang Z."/>
            <person name="Liu X."/>
            <person name="Green K.D."/>
            <person name="Barnard-Britson S."/>
            <person name="Baba S."/>
            <person name="Funabashi M."/>
            <person name="Nonaka K."/>
            <person name="Sunkara M."/>
            <person name="Morris A.J."/>
            <person name="Spork A.P."/>
            <person name="Ducho C."/>
            <person name="Garneau-Tsodikova S."/>
            <person name="Thorson J.S."/>
            <person name="Van Lanen S.G."/>
        </authorList>
    </citation>
    <scope>NUCLEOTIDE SEQUENCE</scope>
    <source>
        <strain evidence="1">SANK 60206</strain>
    </source>
</reference>
<dbReference type="GO" id="GO:0016740">
    <property type="term" value="F:transferase activity"/>
    <property type="evidence" value="ECO:0007669"/>
    <property type="project" value="UniProtKB-KW"/>
</dbReference>
<sequence>MSNRPVIVVDAGSYSLAETSIAGAGQRLAEIAQVLGDRFVVRVICSPAPDLVDLGAAEEVAHGGAAEQAIAGADAVMFFDTPDRNRIELAVSHRKLIIGECRAPIEHMSYPSVLTFADPIGEHQRFLGTYRRMLQVAHHFLCRSQVERAALLSTLCAFGRTTPADIMRSATLDHLITTIPIGFSRRGLNAAEAAPPVHMADFLWTGGIWAFFEPLMLVEAMGILRDRGVDTTAAFMHAAPTDDTRSTIGAVGRAIDHLALGDRVHLHTEPLPFSARDQYVKTAEAYVCIARPGAENETGTRLRLRDTWLHGVPTIIDPYGISGDLVAREGIGVVLREPGAECLADALQQVKSGAIGRTGRRMERLYENSMVAFMDWLERELHGG</sequence>
<accession>A0A0E3USC4</accession>
<dbReference type="Gene3D" id="3.40.50.2000">
    <property type="entry name" value="Glycogen Phosphorylase B"/>
    <property type="match status" value="1"/>
</dbReference>
<dbReference type="EMBL" id="KP995196">
    <property type="protein sequence ID" value="AKC92636.1"/>
    <property type="molecule type" value="Genomic_DNA"/>
</dbReference>